<sequence>MLGFCAHIFHSPSSLWKLLSFMMFPSGNLGSCSSLLDHIVLVELLEFLVSGIEFKS</sequence>
<proteinExistence type="predicted"/>
<reference evidence="1" key="1">
    <citation type="submission" date="2018-02" db="EMBL/GenBank/DDBJ databases">
        <title>Rhizophora mucronata_Transcriptome.</title>
        <authorList>
            <person name="Meera S.P."/>
            <person name="Sreeshan A."/>
            <person name="Augustine A."/>
        </authorList>
    </citation>
    <scope>NUCLEOTIDE SEQUENCE</scope>
    <source>
        <tissue evidence="1">Leaf</tissue>
    </source>
</reference>
<dbReference type="EMBL" id="GGEC01033422">
    <property type="protein sequence ID" value="MBX13906.1"/>
    <property type="molecule type" value="Transcribed_RNA"/>
</dbReference>
<evidence type="ECO:0000313" key="1">
    <source>
        <dbReference type="EMBL" id="MBX13906.1"/>
    </source>
</evidence>
<organism evidence="1">
    <name type="scientific">Rhizophora mucronata</name>
    <name type="common">Asiatic mangrove</name>
    <dbReference type="NCBI Taxonomy" id="61149"/>
    <lineage>
        <taxon>Eukaryota</taxon>
        <taxon>Viridiplantae</taxon>
        <taxon>Streptophyta</taxon>
        <taxon>Embryophyta</taxon>
        <taxon>Tracheophyta</taxon>
        <taxon>Spermatophyta</taxon>
        <taxon>Magnoliopsida</taxon>
        <taxon>eudicotyledons</taxon>
        <taxon>Gunneridae</taxon>
        <taxon>Pentapetalae</taxon>
        <taxon>rosids</taxon>
        <taxon>fabids</taxon>
        <taxon>Malpighiales</taxon>
        <taxon>Rhizophoraceae</taxon>
        <taxon>Rhizophora</taxon>
    </lineage>
</organism>
<name>A0A2P2L7G3_RHIMU</name>
<dbReference type="AlphaFoldDB" id="A0A2P2L7G3"/>
<protein>
    <submittedName>
        <fullName evidence="1">Uncharacterized protein</fullName>
    </submittedName>
</protein>
<accession>A0A2P2L7G3</accession>